<reference evidence="2 3" key="1">
    <citation type="submission" date="2017-08" db="EMBL/GenBank/DDBJ databases">
        <title>Fine stratification of microbial communities through a metagenomic profile of the photic zone.</title>
        <authorList>
            <person name="Haro-Moreno J.M."/>
            <person name="Lopez-Perez M."/>
            <person name="De La Torre J."/>
            <person name="Picazo A."/>
            <person name="Camacho A."/>
            <person name="Rodriguez-Valera F."/>
        </authorList>
    </citation>
    <scope>NUCLEOTIDE SEQUENCE [LARGE SCALE GENOMIC DNA]</scope>
    <source>
        <strain evidence="2">MED-G24</strain>
    </source>
</reference>
<dbReference type="PANTHER" id="PTHR11803:SF58">
    <property type="entry name" value="PROTEIN HMF1-RELATED"/>
    <property type="match status" value="1"/>
</dbReference>
<evidence type="ECO:0008006" key="4">
    <source>
        <dbReference type="Google" id="ProtNLM"/>
    </source>
</evidence>
<evidence type="ECO:0000256" key="1">
    <source>
        <dbReference type="ARBA" id="ARBA00010552"/>
    </source>
</evidence>
<dbReference type="CDD" id="cd00448">
    <property type="entry name" value="YjgF_YER057c_UK114_family"/>
    <property type="match status" value="1"/>
</dbReference>
<dbReference type="EMBL" id="NTKD01000016">
    <property type="protein sequence ID" value="PDH39994.1"/>
    <property type="molecule type" value="Genomic_DNA"/>
</dbReference>
<dbReference type="InterPro" id="IPR035959">
    <property type="entry name" value="RutC-like_sf"/>
</dbReference>
<dbReference type="AlphaFoldDB" id="A0A2A5WUX0"/>
<dbReference type="GO" id="GO:0005829">
    <property type="term" value="C:cytosol"/>
    <property type="evidence" value="ECO:0007669"/>
    <property type="project" value="TreeGrafter"/>
</dbReference>
<sequence>MSQEMNKQHIDVERAMGFSQAVAVESGGTKTIYISGQTGQSEGLEQQSREAFTGLKARLEAAGATGDDVVKLTTYIVDYSPEKAAAAFAGFGQVFTDRDHPPANTLIGVQALFQPGILLEVEAIAVVAVD</sequence>
<dbReference type="Proteomes" id="UP000219327">
    <property type="component" value="Unassembled WGS sequence"/>
</dbReference>
<name>A0A2A5WUX0_9GAMM</name>
<dbReference type="PANTHER" id="PTHR11803">
    <property type="entry name" value="2-IMINOBUTANOATE/2-IMINOPROPANOATE DEAMINASE RIDA"/>
    <property type="match status" value="1"/>
</dbReference>
<dbReference type="GO" id="GO:0019239">
    <property type="term" value="F:deaminase activity"/>
    <property type="evidence" value="ECO:0007669"/>
    <property type="project" value="TreeGrafter"/>
</dbReference>
<proteinExistence type="inferred from homology"/>
<dbReference type="Gene3D" id="3.30.1330.40">
    <property type="entry name" value="RutC-like"/>
    <property type="match status" value="1"/>
</dbReference>
<accession>A0A2A5WUX0</accession>
<evidence type="ECO:0000313" key="3">
    <source>
        <dbReference type="Proteomes" id="UP000219327"/>
    </source>
</evidence>
<organism evidence="2 3">
    <name type="scientific">OM182 bacterium MED-G24</name>
    <dbReference type="NCBI Taxonomy" id="1986255"/>
    <lineage>
        <taxon>Bacteria</taxon>
        <taxon>Pseudomonadati</taxon>
        <taxon>Pseudomonadota</taxon>
        <taxon>Gammaproteobacteria</taxon>
        <taxon>OMG group</taxon>
        <taxon>OM182 clade</taxon>
    </lineage>
</organism>
<evidence type="ECO:0000313" key="2">
    <source>
        <dbReference type="EMBL" id="PDH39994.1"/>
    </source>
</evidence>
<protein>
    <recommendedName>
        <fullName evidence="4">Enamine deaminase RidA</fullName>
    </recommendedName>
</protein>
<comment type="caution">
    <text evidence="2">The sequence shown here is derived from an EMBL/GenBank/DDBJ whole genome shotgun (WGS) entry which is preliminary data.</text>
</comment>
<comment type="similarity">
    <text evidence="1">Belongs to the RutC family.</text>
</comment>
<gene>
    <name evidence="2" type="ORF">CNE99_04310</name>
</gene>
<dbReference type="SUPFAM" id="SSF55298">
    <property type="entry name" value="YjgF-like"/>
    <property type="match status" value="1"/>
</dbReference>
<dbReference type="InterPro" id="IPR006175">
    <property type="entry name" value="YjgF/YER057c/UK114"/>
</dbReference>
<dbReference type="Pfam" id="PF01042">
    <property type="entry name" value="Ribonuc_L-PSP"/>
    <property type="match status" value="1"/>
</dbReference>